<protein>
    <submittedName>
        <fullName evidence="1">Uncharacterized protein</fullName>
    </submittedName>
</protein>
<keyword evidence="2" id="KW-1185">Reference proteome</keyword>
<gene>
    <name evidence="1" type="ORF">Ptr86124_002897</name>
</gene>
<proteinExistence type="predicted"/>
<reference evidence="2" key="1">
    <citation type="journal article" date="2022" name="Microb. Genom.">
        <title>A global pangenome for the wheat fungal pathogen Pyrenophora tritici-repentis and prediction of effector protein structural homology.</title>
        <authorList>
            <person name="Moolhuijzen P.M."/>
            <person name="See P.T."/>
            <person name="Shi G."/>
            <person name="Powell H.R."/>
            <person name="Cockram J."/>
            <person name="Jorgensen L.N."/>
            <person name="Benslimane H."/>
            <person name="Strelkov S.E."/>
            <person name="Turner J."/>
            <person name="Liu Z."/>
            <person name="Moffat C.S."/>
        </authorList>
    </citation>
    <scope>NUCLEOTIDE SEQUENCE [LARGE SCALE GENOMIC DNA]</scope>
</reference>
<dbReference type="Proteomes" id="UP000249757">
    <property type="component" value="Unassembled WGS sequence"/>
</dbReference>
<dbReference type="EMBL" id="NRDI02000003">
    <property type="protein sequence ID" value="KAI1517596.1"/>
    <property type="molecule type" value="Genomic_DNA"/>
</dbReference>
<comment type="caution">
    <text evidence="1">The sequence shown here is derived from an EMBL/GenBank/DDBJ whole genome shotgun (WGS) entry which is preliminary data.</text>
</comment>
<organism evidence="1 2">
    <name type="scientific">Pyrenophora tritici-repentis</name>
    <dbReference type="NCBI Taxonomy" id="45151"/>
    <lineage>
        <taxon>Eukaryota</taxon>
        <taxon>Fungi</taxon>
        <taxon>Dikarya</taxon>
        <taxon>Ascomycota</taxon>
        <taxon>Pezizomycotina</taxon>
        <taxon>Dothideomycetes</taxon>
        <taxon>Pleosporomycetidae</taxon>
        <taxon>Pleosporales</taxon>
        <taxon>Pleosporineae</taxon>
        <taxon>Pleosporaceae</taxon>
        <taxon>Pyrenophora</taxon>
    </lineage>
</organism>
<evidence type="ECO:0000313" key="1">
    <source>
        <dbReference type="EMBL" id="KAI1517596.1"/>
    </source>
</evidence>
<evidence type="ECO:0000313" key="2">
    <source>
        <dbReference type="Proteomes" id="UP000249757"/>
    </source>
</evidence>
<sequence length="36" mass="4253">MLAEYASEDIIVAQGEKWRLYQRAIKPVHKPIKTLR</sequence>
<accession>A0A922NKJ4</accession>
<dbReference type="AlphaFoldDB" id="A0A922NKJ4"/>
<name>A0A922NKJ4_9PLEO</name>